<evidence type="ECO:0000313" key="3">
    <source>
        <dbReference type="EMBL" id="CAL1136409.1"/>
    </source>
</evidence>
<organism evidence="2">
    <name type="scientific">Cladocopium goreaui</name>
    <dbReference type="NCBI Taxonomy" id="2562237"/>
    <lineage>
        <taxon>Eukaryota</taxon>
        <taxon>Sar</taxon>
        <taxon>Alveolata</taxon>
        <taxon>Dinophyceae</taxon>
        <taxon>Suessiales</taxon>
        <taxon>Symbiodiniaceae</taxon>
        <taxon>Cladocopium</taxon>
    </lineage>
</organism>
<dbReference type="EMBL" id="CAMXCT030000769">
    <property type="protein sequence ID" value="CAL4770346.1"/>
    <property type="molecule type" value="Genomic_DNA"/>
</dbReference>
<gene>
    <name evidence="2" type="ORF">C1SCF055_LOCUS10685</name>
</gene>
<evidence type="ECO:0000256" key="1">
    <source>
        <dbReference type="SAM" id="MobiDB-lite"/>
    </source>
</evidence>
<evidence type="ECO:0000313" key="4">
    <source>
        <dbReference type="Proteomes" id="UP001152797"/>
    </source>
</evidence>
<reference evidence="2" key="1">
    <citation type="submission" date="2022-10" db="EMBL/GenBank/DDBJ databases">
        <authorList>
            <person name="Chen Y."/>
            <person name="Dougan E. K."/>
            <person name="Chan C."/>
            <person name="Rhodes N."/>
            <person name="Thang M."/>
        </authorList>
    </citation>
    <scope>NUCLEOTIDE SEQUENCE</scope>
</reference>
<dbReference type="EMBL" id="CAMXCT020000769">
    <property type="protein sequence ID" value="CAL1136409.1"/>
    <property type="molecule type" value="Genomic_DNA"/>
</dbReference>
<protein>
    <submittedName>
        <fullName evidence="2">Uncharacterized protein</fullName>
    </submittedName>
</protein>
<keyword evidence="4" id="KW-1185">Reference proteome</keyword>
<name>A0A9P1C0U4_9DINO</name>
<dbReference type="AlphaFoldDB" id="A0A9P1C0U4"/>
<accession>A0A9P1C0U4</accession>
<feature type="region of interest" description="Disordered" evidence="1">
    <location>
        <begin position="1"/>
        <end position="29"/>
    </location>
</feature>
<dbReference type="Proteomes" id="UP001152797">
    <property type="component" value="Unassembled WGS sequence"/>
</dbReference>
<sequence>MGCQKSKVATPAETMGLPAKNQKSLKNQRTAMVWESETESTALASGAFATEVSEVNEAAEGEALAPAELTPIQCEEEVAQENVRLSQSEDTVEGLCGFCY</sequence>
<evidence type="ECO:0000313" key="2">
    <source>
        <dbReference type="EMBL" id="CAI3983034.1"/>
    </source>
</evidence>
<proteinExistence type="predicted"/>
<dbReference type="EMBL" id="CAMXCT010000769">
    <property type="protein sequence ID" value="CAI3983034.1"/>
    <property type="molecule type" value="Genomic_DNA"/>
</dbReference>
<comment type="caution">
    <text evidence="2">The sequence shown here is derived from an EMBL/GenBank/DDBJ whole genome shotgun (WGS) entry which is preliminary data.</text>
</comment>
<reference evidence="3" key="2">
    <citation type="submission" date="2024-04" db="EMBL/GenBank/DDBJ databases">
        <authorList>
            <person name="Chen Y."/>
            <person name="Shah S."/>
            <person name="Dougan E. K."/>
            <person name="Thang M."/>
            <person name="Chan C."/>
        </authorList>
    </citation>
    <scope>NUCLEOTIDE SEQUENCE [LARGE SCALE GENOMIC DNA]</scope>
</reference>